<feature type="transmembrane region" description="Helical" evidence="2">
    <location>
        <begin position="37"/>
        <end position="56"/>
    </location>
</feature>
<organism evidence="3 4">
    <name type="scientific">Phytoactinopolyspora mesophila</name>
    <dbReference type="NCBI Taxonomy" id="2650750"/>
    <lineage>
        <taxon>Bacteria</taxon>
        <taxon>Bacillati</taxon>
        <taxon>Actinomycetota</taxon>
        <taxon>Actinomycetes</taxon>
        <taxon>Jiangellales</taxon>
        <taxon>Jiangellaceae</taxon>
        <taxon>Phytoactinopolyspora</taxon>
    </lineage>
</organism>
<keyword evidence="4" id="KW-1185">Reference proteome</keyword>
<dbReference type="NCBIfam" id="NF041681">
    <property type="entry name" value="HGxxPAAW"/>
    <property type="match status" value="1"/>
</dbReference>
<evidence type="ECO:0000313" key="3">
    <source>
        <dbReference type="EMBL" id="NDL55460.1"/>
    </source>
</evidence>
<evidence type="ECO:0000256" key="1">
    <source>
        <dbReference type="SAM" id="MobiDB-lite"/>
    </source>
</evidence>
<dbReference type="AlphaFoldDB" id="A0A7K3LWX0"/>
<evidence type="ECO:0000313" key="4">
    <source>
        <dbReference type="Proteomes" id="UP000460435"/>
    </source>
</evidence>
<comment type="caution">
    <text evidence="3">The sequence shown here is derived from an EMBL/GenBank/DDBJ whole genome shotgun (WGS) entry which is preliminary data.</text>
</comment>
<keyword evidence="2" id="KW-0472">Membrane</keyword>
<sequence length="87" mass="9084">MAYEDHGHTPAAWTAVIMIVAGFLVAGIGVIMLSWQVFWFGGIGLIVLGGIAGKVMQMMGMGKASREQTPDQAAEQMATTAAEGRSG</sequence>
<feature type="transmembrane region" description="Helical" evidence="2">
    <location>
        <begin position="12"/>
        <end position="31"/>
    </location>
</feature>
<protein>
    <submittedName>
        <fullName evidence="3">Uncharacterized protein</fullName>
    </submittedName>
</protein>
<feature type="compositionally biased region" description="Low complexity" evidence="1">
    <location>
        <begin position="72"/>
        <end position="87"/>
    </location>
</feature>
<accession>A0A7K3LWX0</accession>
<keyword evidence="2" id="KW-1133">Transmembrane helix</keyword>
<reference evidence="3 4" key="1">
    <citation type="submission" date="2019-11" db="EMBL/GenBank/DDBJ databases">
        <authorList>
            <person name="Li X.-J."/>
            <person name="Feng X.-M."/>
        </authorList>
    </citation>
    <scope>NUCLEOTIDE SEQUENCE [LARGE SCALE GENOMIC DNA]</scope>
    <source>
        <strain evidence="3 4">XMNu-373</strain>
    </source>
</reference>
<gene>
    <name evidence="3" type="ORF">F7O44_00075</name>
</gene>
<feature type="region of interest" description="Disordered" evidence="1">
    <location>
        <begin position="66"/>
        <end position="87"/>
    </location>
</feature>
<dbReference type="EMBL" id="WLZY01000001">
    <property type="protein sequence ID" value="NDL55460.1"/>
    <property type="molecule type" value="Genomic_DNA"/>
</dbReference>
<keyword evidence="2" id="KW-0812">Transmembrane</keyword>
<name>A0A7K3LWX0_9ACTN</name>
<proteinExistence type="predicted"/>
<evidence type="ECO:0000256" key="2">
    <source>
        <dbReference type="SAM" id="Phobius"/>
    </source>
</evidence>
<dbReference type="RefSeq" id="WP_162448178.1">
    <property type="nucleotide sequence ID" value="NZ_WLZY01000001.1"/>
</dbReference>
<dbReference type="Proteomes" id="UP000460435">
    <property type="component" value="Unassembled WGS sequence"/>
</dbReference>